<accession>A0ABD5T7D5</accession>
<dbReference type="Proteomes" id="UP001596443">
    <property type="component" value="Unassembled WGS sequence"/>
</dbReference>
<proteinExistence type="predicted"/>
<protein>
    <submittedName>
        <fullName evidence="1">HVO_0758 family zinc finger protein</fullName>
    </submittedName>
</protein>
<comment type="caution">
    <text evidence="1">The sequence shown here is derived from an EMBL/GenBank/DDBJ whole genome shotgun (WGS) entry which is preliminary data.</text>
</comment>
<gene>
    <name evidence="1" type="ORF">ACFQFD_04455</name>
</gene>
<dbReference type="AlphaFoldDB" id="A0ABD5T7D5"/>
<evidence type="ECO:0000313" key="2">
    <source>
        <dbReference type="Proteomes" id="UP001596443"/>
    </source>
</evidence>
<dbReference type="NCBIfam" id="NF041912">
    <property type="entry name" value="HVO_0758"/>
    <property type="match status" value="1"/>
</dbReference>
<name>A0ABD5T7D5_9EURY</name>
<reference evidence="1 2" key="1">
    <citation type="journal article" date="2019" name="Int. J. Syst. Evol. Microbiol.">
        <title>The Global Catalogue of Microorganisms (GCM) 10K type strain sequencing project: providing services to taxonomists for standard genome sequencing and annotation.</title>
        <authorList>
            <consortium name="The Broad Institute Genomics Platform"/>
            <consortium name="The Broad Institute Genome Sequencing Center for Infectious Disease"/>
            <person name="Wu L."/>
            <person name="Ma J."/>
        </authorList>
    </citation>
    <scope>NUCLEOTIDE SEQUENCE [LARGE SCALE GENOMIC DNA]</scope>
    <source>
        <strain evidence="1 2">SYNS20</strain>
    </source>
</reference>
<dbReference type="RefSeq" id="WP_284062112.1">
    <property type="nucleotide sequence ID" value="NZ_CP126158.1"/>
</dbReference>
<dbReference type="GeneID" id="81208271"/>
<organism evidence="1 2">
    <name type="scientific">Halobaculum halobium</name>
    <dbReference type="NCBI Taxonomy" id="3032281"/>
    <lineage>
        <taxon>Archaea</taxon>
        <taxon>Methanobacteriati</taxon>
        <taxon>Methanobacteriota</taxon>
        <taxon>Stenosarchaea group</taxon>
        <taxon>Halobacteria</taxon>
        <taxon>Halobacteriales</taxon>
        <taxon>Haloferacaceae</taxon>
        <taxon>Halobaculum</taxon>
    </lineage>
</organism>
<dbReference type="EMBL" id="JBHSWX010000012">
    <property type="protein sequence ID" value="MFC6785250.1"/>
    <property type="molecule type" value="Genomic_DNA"/>
</dbReference>
<sequence length="56" mass="6480">MKSTRKGLREGELQKDNYERLVCTDCGTSLAKENPPDEVFSVRTCSECGREWKELR</sequence>
<dbReference type="Pfam" id="PF23137">
    <property type="entry name" value="HVO_0758"/>
    <property type="match status" value="1"/>
</dbReference>
<dbReference type="InterPro" id="IPR049697">
    <property type="entry name" value="HVO_0758-like"/>
</dbReference>
<keyword evidence="2" id="KW-1185">Reference proteome</keyword>
<evidence type="ECO:0000313" key="1">
    <source>
        <dbReference type="EMBL" id="MFC6785250.1"/>
    </source>
</evidence>